<dbReference type="GO" id="GO:0004252">
    <property type="term" value="F:serine-type endopeptidase activity"/>
    <property type="evidence" value="ECO:0007669"/>
    <property type="project" value="InterPro"/>
</dbReference>
<evidence type="ECO:0000259" key="7">
    <source>
        <dbReference type="PROSITE" id="PS50240"/>
    </source>
</evidence>
<dbReference type="GO" id="GO:0005576">
    <property type="term" value="C:extracellular region"/>
    <property type="evidence" value="ECO:0007669"/>
    <property type="project" value="UniProtKB-SubCell"/>
</dbReference>
<dbReference type="InterPro" id="IPR001254">
    <property type="entry name" value="Trypsin_dom"/>
</dbReference>
<keyword evidence="6" id="KW-0720">Serine protease</keyword>
<dbReference type="SUPFAM" id="SSF50494">
    <property type="entry name" value="Trypsin-like serine proteases"/>
    <property type="match status" value="1"/>
</dbReference>
<dbReference type="CDD" id="cd00190">
    <property type="entry name" value="Tryp_SPc"/>
    <property type="match status" value="1"/>
</dbReference>
<dbReference type="PROSITE" id="PS00135">
    <property type="entry name" value="TRYPSIN_SER"/>
    <property type="match status" value="1"/>
</dbReference>
<dbReference type="SMART" id="SM00020">
    <property type="entry name" value="Tryp_SPc"/>
    <property type="match status" value="1"/>
</dbReference>
<dbReference type="EMBL" id="KV918889">
    <property type="protein sequence ID" value="OSX75830.1"/>
    <property type="molecule type" value="Genomic_DNA"/>
</dbReference>
<keyword evidence="4" id="KW-1015">Disulfide bond</keyword>
<dbReference type="InterPro" id="IPR001314">
    <property type="entry name" value="Peptidase_S1A"/>
</dbReference>
<comment type="subcellular location">
    <subcellularLocation>
        <location evidence="1">Secreted</location>
    </subcellularLocation>
</comment>
<evidence type="ECO:0000313" key="9">
    <source>
        <dbReference type="Proteomes" id="UP000218209"/>
    </source>
</evidence>
<keyword evidence="2" id="KW-0964">Secreted</keyword>
<evidence type="ECO:0000313" key="8">
    <source>
        <dbReference type="EMBL" id="OSX75830.1"/>
    </source>
</evidence>
<evidence type="ECO:0000256" key="5">
    <source>
        <dbReference type="ARBA" id="ARBA00023180"/>
    </source>
</evidence>
<dbReference type="InterPro" id="IPR043504">
    <property type="entry name" value="Peptidase_S1_PA_chymotrypsin"/>
</dbReference>
<dbReference type="PROSITE" id="PS00134">
    <property type="entry name" value="TRYPSIN_HIS"/>
    <property type="match status" value="1"/>
</dbReference>
<organism evidence="8 9">
    <name type="scientific">Porphyra umbilicalis</name>
    <name type="common">Purple laver</name>
    <name type="synonym">Red alga</name>
    <dbReference type="NCBI Taxonomy" id="2786"/>
    <lineage>
        <taxon>Eukaryota</taxon>
        <taxon>Rhodophyta</taxon>
        <taxon>Bangiophyceae</taxon>
        <taxon>Bangiales</taxon>
        <taxon>Bangiaceae</taxon>
        <taxon>Porphyra</taxon>
    </lineage>
</organism>
<feature type="domain" description="Peptidase S1" evidence="7">
    <location>
        <begin position="267"/>
        <end position="518"/>
    </location>
</feature>
<dbReference type="InterPro" id="IPR009003">
    <property type="entry name" value="Peptidase_S1_PA"/>
</dbReference>
<evidence type="ECO:0000256" key="4">
    <source>
        <dbReference type="ARBA" id="ARBA00023157"/>
    </source>
</evidence>
<evidence type="ECO:0000256" key="2">
    <source>
        <dbReference type="ARBA" id="ARBA00022525"/>
    </source>
</evidence>
<dbReference type="GO" id="GO:0006508">
    <property type="term" value="P:proteolysis"/>
    <property type="evidence" value="ECO:0007669"/>
    <property type="project" value="UniProtKB-KW"/>
</dbReference>
<keyword evidence="6" id="KW-0645">Protease</keyword>
<evidence type="ECO:0000256" key="6">
    <source>
        <dbReference type="RuleBase" id="RU363034"/>
    </source>
</evidence>
<evidence type="ECO:0000256" key="1">
    <source>
        <dbReference type="ARBA" id="ARBA00004613"/>
    </source>
</evidence>
<proteinExistence type="predicted"/>
<accession>A0A1X6P505</accession>
<keyword evidence="9" id="KW-1185">Reference proteome</keyword>
<reference evidence="8 9" key="1">
    <citation type="submission" date="2017-03" db="EMBL/GenBank/DDBJ databases">
        <title>WGS assembly of Porphyra umbilicalis.</title>
        <authorList>
            <person name="Brawley S.H."/>
            <person name="Blouin N.A."/>
            <person name="Ficko-Blean E."/>
            <person name="Wheeler G.L."/>
            <person name="Lohr M."/>
            <person name="Goodson H.V."/>
            <person name="Jenkins J.W."/>
            <person name="Blaby-Haas C.E."/>
            <person name="Helliwell K.E."/>
            <person name="Chan C."/>
            <person name="Marriage T."/>
            <person name="Bhattacharya D."/>
            <person name="Klein A.S."/>
            <person name="Badis Y."/>
            <person name="Brodie J."/>
            <person name="Cao Y."/>
            <person name="Collen J."/>
            <person name="Dittami S.M."/>
            <person name="Gachon C.M."/>
            <person name="Green B.R."/>
            <person name="Karpowicz S."/>
            <person name="Kim J.W."/>
            <person name="Kudahl U."/>
            <person name="Lin S."/>
            <person name="Michel G."/>
            <person name="Mittag M."/>
            <person name="Olson B.J."/>
            <person name="Pangilinan J."/>
            <person name="Peng Y."/>
            <person name="Qiu H."/>
            <person name="Shu S."/>
            <person name="Singer J.T."/>
            <person name="Smith A.G."/>
            <person name="Sprecher B.N."/>
            <person name="Wagner V."/>
            <person name="Wang W."/>
            <person name="Wang Z.-Y."/>
            <person name="Yan J."/>
            <person name="Yarish C."/>
            <person name="Zoeuner-Riek S."/>
            <person name="Zhuang Y."/>
            <person name="Zou Y."/>
            <person name="Lindquist E.A."/>
            <person name="Grimwood J."/>
            <person name="Barry K."/>
            <person name="Rokhsar D.S."/>
            <person name="Schmutz J."/>
            <person name="Stiller J.W."/>
            <person name="Grossman A.R."/>
            <person name="Prochnik S.E."/>
        </authorList>
    </citation>
    <scope>NUCLEOTIDE SEQUENCE [LARGE SCALE GENOMIC DNA]</scope>
    <source>
        <strain evidence="8">4086291</strain>
    </source>
</reference>
<dbReference type="OrthoDB" id="5726at2759"/>
<dbReference type="PANTHER" id="PTHR24252">
    <property type="entry name" value="ACROSIN-RELATED"/>
    <property type="match status" value="1"/>
</dbReference>
<dbReference type="PANTHER" id="PTHR24252:SF7">
    <property type="entry name" value="HYALIN"/>
    <property type="match status" value="1"/>
</dbReference>
<sequence>MDALPHPAARAATRAHRRHAAAAAAAVLVTAFAAAASANGTVLGASAPATLNLFDALDRQSADDPAGAGPPGSRRRIFFCSGPVSITATCPCYWRVQADSTVSGLFLDAALVLARTQPPGTTEADLEAAAVTLASLSVSEGELTPVQGPDEEFLFQSRSAIIRESVTVVATATLRGGTGLGDDGDCATALLMPFRPVEATCPTLDISIGGSGSRLAVARGLTAGAEEPPAALAADLTEEDVDDRREPKWMRGDKFASAQSSRTFERIVGGTSLTDPAARRWVVKIYDIINDRLRFTCTGSAISRRHVLTAAHCELTVDSVVSFLPTSTTGAGTNVSVVAVTGHPDYDEDTNENDVAVLRLAEDAPGWPAADEPPPVMVNAVAAVPADNSAARTSGYGVITEDHFFVAGARSVDVVVVPPDLCEEIYGRIGPPDEPASDGHAPALMICAGIPSGGCDACQGDSGGPLYQTTTVETGGATSTVSVIIGVTSWGVGCARPGVPGVYARVSAYIEWLESVIGAPMSMRAAVA</sequence>
<dbReference type="Pfam" id="PF00089">
    <property type="entry name" value="Trypsin"/>
    <property type="match status" value="1"/>
</dbReference>
<name>A0A1X6P505_PORUM</name>
<dbReference type="FunFam" id="2.40.10.10:FF:000054">
    <property type="entry name" value="Complement C1r subcomponent"/>
    <property type="match status" value="1"/>
</dbReference>
<evidence type="ECO:0000256" key="3">
    <source>
        <dbReference type="ARBA" id="ARBA00022729"/>
    </source>
</evidence>
<dbReference type="Proteomes" id="UP000218209">
    <property type="component" value="Unassembled WGS sequence"/>
</dbReference>
<dbReference type="PRINTS" id="PR00722">
    <property type="entry name" value="CHYMOTRYPSIN"/>
</dbReference>
<keyword evidence="3" id="KW-0732">Signal</keyword>
<dbReference type="Gene3D" id="2.40.10.10">
    <property type="entry name" value="Trypsin-like serine proteases"/>
    <property type="match status" value="1"/>
</dbReference>
<dbReference type="AlphaFoldDB" id="A0A1X6P505"/>
<dbReference type="InterPro" id="IPR018114">
    <property type="entry name" value="TRYPSIN_HIS"/>
</dbReference>
<protein>
    <recommendedName>
        <fullName evidence="7">Peptidase S1 domain-containing protein</fullName>
    </recommendedName>
</protein>
<gene>
    <name evidence="8" type="ORF">BU14_0219s0030</name>
</gene>
<keyword evidence="5" id="KW-0325">Glycoprotein</keyword>
<keyword evidence="6" id="KW-0378">Hydrolase</keyword>
<dbReference type="InterPro" id="IPR033116">
    <property type="entry name" value="TRYPSIN_SER"/>
</dbReference>
<dbReference type="PROSITE" id="PS50240">
    <property type="entry name" value="TRYPSIN_DOM"/>
    <property type="match status" value="1"/>
</dbReference>